<evidence type="ECO:0000256" key="8">
    <source>
        <dbReference type="ARBA" id="ARBA00022643"/>
    </source>
</evidence>
<keyword evidence="11" id="KW-0521">NADP</keyword>
<evidence type="ECO:0000256" key="5">
    <source>
        <dbReference type="ARBA" id="ARBA00022448"/>
    </source>
</evidence>
<dbReference type="PANTHER" id="PTHR19384">
    <property type="entry name" value="NITRIC OXIDE SYNTHASE-RELATED"/>
    <property type="match status" value="1"/>
</dbReference>
<dbReference type="GO" id="GO:0046872">
    <property type="term" value="F:metal ion binding"/>
    <property type="evidence" value="ECO:0007669"/>
    <property type="project" value="UniProtKB-KW"/>
</dbReference>
<comment type="cofactor">
    <cofactor evidence="1">
        <name>FMN</name>
        <dbReference type="ChEBI" id="CHEBI:58210"/>
    </cofactor>
</comment>
<sequence>MDVDLDGGGQPTATISTAISTTSTSLAAIAISRTPSPSPSPTFAGFRTGSFSSIQSLGGRSGLQSPSAANLLLKNAMYLQTADSPVGAAAINGGEPSKYALSQEHRPEQPRLSILNGSAAFPFGIPHDVARITGEAYLTSQQLVQQVGYSLSDNLFSYSPETFDLDVAAKEWSGKGQQNAYGRPTTITSLETRTGAASVLLGYVFSSDRDLARREIPQTVIASTATLLEMQNALEQLSLLYSVSSPFVAHVAAVDYSPYSYGMVADYNSALQVAQDAGIALIASKSAHDSQHMALFSTLVSSVLPTVHIYDGVRAGRETARVADVLDQVGIYQTYQSILAEQKSVGKKVDHETRVARILQNLNAELGTSYNLFEYAGHKEPEAVLVVFGSVESSVSSQVADRLAANGETVGVVSVRVYRPFSEKHFLEALPASVERVAVLGQVSDQAAVDDASVRSCLYSDVLAALTMSDDWTIPPPVVDIKYPREQGWAPSDFAWIFGQIAKRQAAFTSFPETAADISRIAGFEAIDADAVSQYVFWDVDDSVGEEGPGSLARLLASDYTRSVTYSSIYDNFSQAGITYSWIRAGKDKVEAHYDVTQADVVVVNDPKVLLSYDVAAGVKAGGTLLLRSPLKDEELEAKLPARLRKMLAHKKAKLYLIDVPQDSGLSPEKETILLQLAFLRLSNEGDLIYGVSEKLADIDAGLDPQTIQDLAGTVDSYLRPVDIPESWADAEVTDKLLPSSFDPNSFTVNGAKKEEDPKYLLQKSTHAAVALSFREAFELQTALRPDLPVTNYIVRVQENKRLTPTSYDRNIFHIEFDLTGTDMTYDIGEALGIHAHNDADEVLQFIKFYGLHEDDVVEVPSRDDPSQLEMRTIFQALSQNIDIFGRPPKKFYEALSAFATDDAEKKELLTLGSAEGAVEFKRRAEVDTVTYADVLLEFTSAHPDIHELARIVAPMKRREYSIASSQQVHPNSVHLLIVVVRWVDPRGRDRFGQATRYLSGLKVGAQVTVSVKPSVMKLPKLSTQPLIMAGLGTGLAPFRAFVQYRAWQKEQGIPIGAVLLYLGSRHQREEYLYGEEWEAYEAAGVITYIGKAFSRDQPRKIYIQDRMRESLDGIVASYVAQQGSFYLCGPTWPVPDVQEVLMEALVAGEGAEGKKVDARRRIEELKEEGRYVLEVY</sequence>
<evidence type="ECO:0000313" key="19">
    <source>
        <dbReference type="EMBL" id="KAK6354820.1"/>
    </source>
</evidence>
<dbReference type="Gene3D" id="3.40.50.920">
    <property type="match status" value="1"/>
</dbReference>
<protein>
    <recommendedName>
        <fullName evidence="4">assimilatory sulfite reductase (NADPH)</fullName>
        <ecNumber evidence="4">1.8.1.2</ecNumber>
    </recommendedName>
</protein>
<evidence type="ECO:0000256" key="15">
    <source>
        <dbReference type="ARBA" id="ARBA00023014"/>
    </source>
</evidence>
<dbReference type="SUPFAM" id="SSF63380">
    <property type="entry name" value="Riboflavin synthase domain-like"/>
    <property type="match status" value="1"/>
</dbReference>
<dbReference type="Pfam" id="PF00175">
    <property type="entry name" value="NAD_binding_1"/>
    <property type="match status" value="1"/>
</dbReference>
<accession>A0AAV9V715</accession>
<dbReference type="InterPro" id="IPR001709">
    <property type="entry name" value="Flavoprot_Pyr_Nucl_cyt_Rdtase"/>
</dbReference>
<organism evidence="19 20">
    <name type="scientific">Orbilia brochopaga</name>
    <dbReference type="NCBI Taxonomy" id="3140254"/>
    <lineage>
        <taxon>Eukaryota</taxon>
        <taxon>Fungi</taxon>
        <taxon>Dikarya</taxon>
        <taxon>Ascomycota</taxon>
        <taxon>Pezizomycotina</taxon>
        <taxon>Orbiliomycetes</taxon>
        <taxon>Orbiliales</taxon>
        <taxon>Orbiliaceae</taxon>
        <taxon>Orbilia</taxon>
    </lineage>
</organism>
<dbReference type="InterPro" id="IPR002869">
    <property type="entry name" value="Pyrv_flavodox_OxRed_cen"/>
</dbReference>
<comment type="caution">
    <text evidence="19">The sequence shown here is derived from an EMBL/GenBank/DDBJ whole genome shotgun (WGS) entry which is preliminary data.</text>
</comment>
<dbReference type="InterPro" id="IPR003097">
    <property type="entry name" value="CysJ-like_FAD-binding"/>
</dbReference>
<dbReference type="FunFam" id="3.40.50.970:FF:000052">
    <property type="entry name" value="Sulfite reductase [NADPH] flavoprotein component"/>
    <property type="match status" value="1"/>
</dbReference>
<dbReference type="SUPFAM" id="SSF53323">
    <property type="entry name" value="Pyruvate-ferredoxin oxidoreductase, PFOR, domain III"/>
    <property type="match status" value="1"/>
</dbReference>
<dbReference type="CDD" id="cd06207">
    <property type="entry name" value="CyPoR_like"/>
    <property type="match status" value="1"/>
</dbReference>
<dbReference type="EC" id="1.8.1.2" evidence="4"/>
<dbReference type="FunFam" id="3.40.50.920:FF:000007">
    <property type="entry name" value="Pyruvate:ferredoxin (Flavodoxin) oxidoreductase"/>
    <property type="match status" value="1"/>
</dbReference>
<dbReference type="SUPFAM" id="SSF52343">
    <property type="entry name" value="Ferredoxin reductase-like, C-terminal NADP-linked domain"/>
    <property type="match status" value="1"/>
</dbReference>
<evidence type="ECO:0000256" key="17">
    <source>
        <dbReference type="ARBA" id="ARBA00059320"/>
    </source>
</evidence>
<keyword evidence="6" id="KW-0004">4Fe-4S</keyword>
<dbReference type="InterPro" id="IPR001433">
    <property type="entry name" value="OxRdtase_FAD/NAD-bd"/>
</dbReference>
<proteinExistence type="predicted"/>
<evidence type="ECO:0000256" key="16">
    <source>
        <dbReference type="ARBA" id="ARBA00052219"/>
    </source>
</evidence>
<evidence type="ECO:0000256" key="13">
    <source>
        <dbReference type="ARBA" id="ARBA00023002"/>
    </source>
</evidence>
<dbReference type="InterPro" id="IPR017927">
    <property type="entry name" value="FAD-bd_FR_type"/>
</dbReference>
<evidence type="ECO:0000259" key="18">
    <source>
        <dbReference type="PROSITE" id="PS51384"/>
    </source>
</evidence>
<dbReference type="FunFam" id="3.40.50.80:FF:000011">
    <property type="entry name" value="Sulfite reductase flavoprotein component"/>
    <property type="match status" value="1"/>
</dbReference>
<dbReference type="InterPro" id="IPR023173">
    <property type="entry name" value="NADPH_Cyt_P450_Rdtase_alpha"/>
</dbReference>
<dbReference type="GO" id="GO:0005829">
    <property type="term" value="C:cytosol"/>
    <property type="evidence" value="ECO:0007669"/>
    <property type="project" value="TreeGrafter"/>
</dbReference>
<comment type="catalytic activity">
    <reaction evidence="16">
        <text>hydrogen sulfide + 3 NADP(+) + 3 H2O = sulfite + 3 NADPH + 4 H(+)</text>
        <dbReference type="Rhea" id="RHEA:13801"/>
        <dbReference type="ChEBI" id="CHEBI:15377"/>
        <dbReference type="ChEBI" id="CHEBI:15378"/>
        <dbReference type="ChEBI" id="CHEBI:17359"/>
        <dbReference type="ChEBI" id="CHEBI:29919"/>
        <dbReference type="ChEBI" id="CHEBI:57783"/>
        <dbReference type="ChEBI" id="CHEBI:58349"/>
        <dbReference type="EC" id="1.8.1.2"/>
    </reaction>
</comment>
<dbReference type="GO" id="GO:0010181">
    <property type="term" value="F:FMN binding"/>
    <property type="evidence" value="ECO:0007669"/>
    <property type="project" value="TreeGrafter"/>
</dbReference>
<evidence type="ECO:0000256" key="6">
    <source>
        <dbReference type="ARBA" id="ARBA00022485"/>
    </source>
</evidence>
<comment type="pathway">
    <text evidence="3">Sulfur metabolism; hydrogen sulfide biosynthesis; hydrogen sulfide from sulfite (NADPH route): step 1/1.</text>
</comment>
<keyword evidence="13" id="KW-0560">Oxidoreductase</keyword>
<dbReference type="InterPro" id="IPR039261">
    <property type="entry name" value="FNR_nucleotide-bd"/>
</dbReference>
<dbReference type="PANTHER" id="PTHR19384:SF109">
    <property type="entry name" value="SULFITE REDUCTASE [NADPH] FLAVOPROTEIN COMPONENT"/>
    <property type="match status" value="1"/>
</dbReference>
<dbReference type="Gene3D" id="1.20.990.10">
    <property type="entry name" value="NADPH-cytochrome p450 Reductase, Chain A, domain 3"/>
    <property type="match status" value="1"/>
</dbReference>
<comment type="function">
    <text evidence="17">This enzyme catalyzes the 6-electron reduction of sulfite to sulfide. This is one of several activities required for the biosynthesis of L-cysteine from sulfate.</text>
</comment>
<dbReference type="FunFam" id="1.20.990.10:FF:000010">
    <property type="entry name" value="Sulfite reductase [NADPH] flavoprotein component"/>
    <property type="match status" value="1"/>
</dbReference>
<dbReference type="EMBL" id="JAVHNQ010000002">
    <property type="protein sequence ID" value="KAK6354820.1"/>
    <property type="molecule type" value="Genomic_DNA"/>
</dbReference>
<keyword evidence="12" id="KW-0249">Electron transport</keyword>
<keyword evidence="8" id="KW-0288">FMN</keyword>
<dbReference type="InterPro" id="IPR009014">
    <property type="entry name" value="Transketo_C/PFOR_II"/>
</dbReference>
<evidence type="ECO:0000256" key="9">
    <source>
        <dbReference type="ARBA" id="ARBA00022723"/>
    </source>
</evidence>
<keyword evidence="7" id="KW-0285">Flavoprotein</keyword>
<evidence type="ECO:0000256" key="10">
    <source>
        <dbReference type="ARBA" id="ARBA00022827"/>
    </source>
</evidence>
<dbReference type="AlphaFoldDB" id="A0AAV9V715"/>
<reference evidence="19 20" key="1">
    <citation type="submission" date="2019-10" db="EMBL/GenBank/DDBJ databases">
        <authorList>
            <person name="Palmer J.M."/>
        </authorList>
    </citation>
    <scope>NUCLEOTIDE SEQUENCE [LARGE SCALE GENOMIC DNA]</scope>
    <source>
        <strain evidence="19 20">TWF696</strain>
    </source>
</reference>
<keyword evidence="5" id="KW-0813">Transport</keyword>
<dbReference type="GO" id="GO:0004783">
    <property type="term" value="F:sulfite reductase (NADPH) activity"/>
    <property type="evidence" value="ECO:0007669"/>
    <property type="project" value="UniProtKB-EC"/>
</dbReference>
<evidence type="ECO:0000256" key="2">
    <source>
        <dbReference type="ARBA" id="ARBA00001974"/>
    </source>
</evidence>
<dbReference type="InterPro" id="IPR017938">
    <property type="entry name" value="Riboflavin_synthase-like_b-brl"/>
</dbReference>
<feature type="domain" description="FAD-binding FR-type" evidence="18">
    <location>
        <begin position="790"/>
        <end position="1021"/>
    </location>
</feature>
<dbReference type="GO" id="GO:0051539">
    <property type="term" value="F:4 iron, 4 sulfur cluster binding"/>
    <property type="evidence" value="ECO:0007669"/>
    <property type="project" value="UniProtKB-KW"/>
</dbReference>
<dbReference type="Proteomes" id="UP001375240">
    <property type="component" value="Unassembled WGS sequence"/>
</dbReference>
<dbReference type="GO" id="GO:0050660">
    <property type="term" value="F:flavin adenine dinucleotide binding"/>
    <property type="evidence" value="ECO:0007669"/>
    <property type="project" value="TreeGrafter"/>
</dbReference>
<dbReference type="Gene3D" id="2.40.30.10">
    <property type="entry name" value="Translation factors"/>
    <property type="match status" value="1"/>
</dbReference>
<evidence type="ECO:0000256" key="1">
    <source>
        <dbReference type="ARBA" id="ARBA00001917"/>
    </source>
</evidence>
<keyword evidence="15" id="KW-0411">Iron-sulfur</keyword>
<dbReference type="GO" id="GO:0016903">
    <property type="term" value="F:oxidoreductase activity, acting on the aldehyde or oxo group of donors"/>
    <property type="evidence" value="ECO:0007669"/>
    <property type="project" value="InterPro"/>
</dbReference>
<evidence type="ECO:0000256" key="14">
    <source>
        <dbReference type="ARBA" id="ARBA00023004"/>
    </source>
</evidence>
<keyword evidence="9" id="KW-0479">Metal-binding</keyword>
<comment type="cofactor">
    <cofactor evidence="2">
        <name>FAD</name>
        <dbReference type="ChEBI" id="CHEBI:57692"/>
    </cofactor>
</comment>
<gene>
    <name evidence="19" type="ORF">TWF696_003953</name>
</gene>
<dbReference type="Gene3D" id="3.40.50.80">
    <property type="entry name" value="Nucleotide-binding domain of ferredoxin-NADP reductase (FNR) module"/>
    <property type="match status" value="1"/>
</dbReference>
<keyword evidence="20" id="KW-1185">Reference proteome</keyword>
<dbReference type="InterPro" id="IPR019752">
    <property type="entry name" value="Pyrv/ketoisovalerate_OxRed_cat"/>
</dbReference>
<dbReference type="PRINTS" id="PR00371">
    <property type="entry name" value="FPNCR"/>
</dbReference>
<dbReference type="Gene3D" id="3.40.920.10">
    <property type="entry name" value="Pyruvate-ferredoxin oxidoreductase, PFOR, domain III"/>
    <property type="match status" value="1"/>
</dbReference>
<keyword evidence="10" id="KW-0274">FAD</keyword>
<evidence type="ECO:0000313" key="20">
    <source>
        <dbReference type="Proteomes" id="UP001375240"/>
    </source>
</evidence>
<dbReference type="SUPFAM" id="SSF52922">
    <property type="entry name" value="TK C-terminal domain-like"/>
    <property type="match status" value="1"/>
</dbReference>
<dbReference type="Pfam" id="PF17147">
    <property type="entry name" value="PFOR_II"/>
    <property type="match status" value="1"/>
</dbReference>
<evidence type="ECO:0000256" key="3">
    <source>
        <dbReference type="ARBA" id="ARBA00004774"/>
    </source>
</evidence>
<evidence type="ECO:0000256" key="11">
    <source>
        <dbReference type="ARBA" id="ARBA00022857"/>
    </source>
</evidence>
<evidence type="ECO:0000256" key="12">
    <source>
        <dbReference type="ARBA" id="ARBA00022982"/>
    </source>
</evidence>
<dbReference type="InterPro" id="IPR033412">
    <property type="entry name" value="PFOR_II"/>
</dbReference>
<evidence type="ECO:0000256" key="4">
    <source>
        <dbReference type="ARBA" id="ARBA00012604"/>
    </source>
</evidence>
<dbReference type="PROSITE" id="PS51384">
    <property type="entry name" value="FAD_FR"/>
    <property type="match status" value="1"/>
</dbReference>
<name>A0AAV9V715_9PEZI</name>
<dbReference type="Pfam" id="PF00667">
    <property type="entry name" value="FAD_binding_1"/>
    <property type="match status" value="1"/>
</dbReference>
<dbReference type="Pfam" id="PF01558">
    <property type="entry name" value="POR"/>
    <property type="match status" value="1"/>
</dbReference>
<evidence type="ECO:0000256" key="7">
    <source>
        <dbReference type="ARBA" id="ARBA00022630"/>
    </source>
</evidence>
<keyword evidence="14" id="KW-0408">Iron</keyword>